<dbReference type="Gene3D" id="2.30.180.10">
    <property type="entry name" value="FAS1 domain"/>
    <property type="match status" value="1"/>
</dbReference>
<feature type="signal peptide" evidence="2">
    <location>
        <begin position="1"/>
        <end position="17"/>
    </location>
</feature>
<dbReference type="Proteomes" id="UP000182444">
    <property type="component" value="Chromosome 1D"/>
</dbReference>
<dbReference type="eggNOG" id="ENOG502S3U5">
    <property type="taxonomic scope" value="Eukaryota"/>
</dbReference>
<gene>
    <name evidence="5" type="ORF">B0I71DRAFT_130466</name>
    <name evidence="4" type="ORF">YALI1_D35435g</name>
</gene>
<dbReference type="InterPro" id="IPR036378">
    <property type="entry name" value="FAS1_dom_sf"/>
</dbReference>
<dbReference type="SMR" id="A0A1D8NGH0"/>
<dbReference type="GeneID" id="2910875"/>
<evidence type="ECO:0000256" key="2">
    <source>
        <dbReference type="SAM" id="SignalP"/>
    </source>
</evidence>
<dbReference type="OMA" id="KPWQFPT"/>
<dbReference type="PANTHER" id="PTHR28156">
    <property type="entry name" value="FAS1 DOMAIN-CONTAINING PROTEIN YDR262W"/>
    <property type="match status" value="1"/>
</dbReference>
<dbReference type="SMART" id="SM00554">
    <property type="entry name" value="FAS1"/>
    <property type="match status" value="1"/>
</dbReference>
<evidence type="ECO:0000256" key="1">
    <source>
        <dbReference type="ARBA" id="ARBA00022729"/>
    </source>
</evidence>
<protein>
    <submittedName>
        <fullName evidence="5">FAS1 domain-containing protein</fullName>
    </submittedName>
</protein>
<dbReference type="KEGG" id="yli:2910875"/>
<organism evidence="4 6">
    <name type="scientific">Yarrowia lipolytica</name>
    <name type="common">Candida lipolytica</name>
    <dbReference type="NCBI Taxonomy" id="4952"/>
    <lineage>
        <taxon>Eukaryota</taxon>
        <taxon>Fungi</taxon>
        <taxon>Dikarya</taxon>
        <taxon>Ascomycota</taxon>
        <taxon>Saccharomycotina</taxon>
        <taxon>Dipodascomycetes</taxon>
        <taxon>Dipodascales</taxon>
        <taxon>Dipodascales incertae sedis</taxon>
        <taxon>Yarrowia</taxon>
    </lineage>
</organism>
<evidence type="ECO:0000313" key="7">
    <source>
        <dbReference type="Proteomes" id="UP000256601"/>
    </source>
</evidence>
<feature type="domain" description="FAS1" evidence="3">
    <location>
        <begin position="85"/>
        <end position="232"/>
    </location>
</feature>
<keyword evidence="1 2" id="KW-0732">Signal</keyword>
<evidence type="ECO:0000313" key="4">
    <source>
        <dbReference type="EMBL" id="AOW04703.1"/>
    </source>
</evidence>
<reference evidence="5 7" key="2">
    <citation type="submission" date="2018-07" db="EMBL/GenBank/DDBJ databases">
        <title>Draft Genome Assemblies for Five Robust Yarrowia lipolytica Strains Exhibiting High Lipid Production and Pentose Sugar Utilization and Sugar Alcohol Secretion from Undetoxified Lignocellulosic Biomass Hydrolysates.</title>
        <authorList>
            <consortium name="DOE Joint Genome Institute"/>
            <person name="Walker C."/>
            <person name="Ryu S."/>
            <person name="Na H."/>
            <person name="Zane M."/>
            <person name="LaButti K."/>
            <person name="Lipzen A."/>
            <person name="Haridas S."/>
            <person name="Barry K."/>
            <person name="Grigoriev I.V."/>
            <person name="Quarterman J."/>
            <person name="Slininger P."/>
            <person name="Dien B."/>
            <person name="Trinh C.T."/>
        </authorList>
    </citation>
    <scope>NUCLEOTIDE SEQUENCE [LARGE SCALE GENOMIC DNA]</scope>
    <source>
        <strain evidence="5 7">YB392</strain>
    </source>
</reference>
<dbReference type="EMBL" id="KZ858975">
    <property type="protein sequence ID" value="RDW26677.1"/>
    <property type="molecule type" value="Genomic_DNA"/>
</dbReference>
<dbReference type="InterPro" id="IPR000782">
    <property type="entry name" value="FAS1_domain"/>
</dbReference>
<feature type="chain" id="PRO_5033269912" evidence="2">
    <location>
        <begin position="18"/>
        <end position="238"/>
    </location>
</feature>
<dbReference type="AlphaFoldDB" id="A0A1D8NGH0"/>
<dbReference type="Proteomes" id="UP000256601">
    <property type="component" value="Unassembled WGS sequence"/>
</dbReference>
<name>A0A1D8NGH0_YARLL</name>
<evidence type="ECO:0000313" key="5">
    <source>
        <dbReference type="EMBL" id="RDW26677.1"/>
    </source>
</evidence>
<dbReference type="PROSITE" id="PS50213">
    <property type="entry name" value="FAS1"/>
    <property type="match status" value="1"/>
</dbReference>
<dbReference type="EMBL" id="CP017556">
    <property type="protein sequence ID" value="AOW04703.1"/>
    <property type="molecule type" value="Genomic_DNA"/>
</dbReference>
<dbReference type="VEuPathDB" id="FungiDB:YALI0_D26906g"/>
<reference evidence="4 6" key="1">
    <citation type="journal article" date="2016" name="PLoS ONE">
        <title>Sequence Assembly of Yarrowia lipolytica Strain W29/CLIB89 Shows Transposable Element Diversity.</title>
        <authorList>
            <person name="Magnan C."/>
            <person name="Yu J."/>
            <person name="Chang I."/>
            <person name="Jahn E."/>
            <person name="Kanomata Y."/>
            <person name="Wu J."/>
            <person name="Zeller M."/>
            <person name="Oakes M."/>
            <person name="Baldi P."/>
            <person name="Sandmeyer S."/>
        </authorList>
    </citation>
    <scope>NUCLEOTIDE SEQUENCE [LARGE SCALE GENOMIC DNA]</scope>
    <source>
        <strain evidence="4">CLIB89</strain>
        <strain evidence="6">CLIB89(W29)</strain>
    </source>
</reference>
<dbReference type="InterPro" id="IPR040200">
    <property type="entry name" value="Mug57-like"/>
</dbReference>
<evidence type="ECO:0000313" key="6">
    <source>
        <dbReference type="Proteomes" id="UP000182444"/>
    </source>
</evidence>
<proteinExistence type="predicted"/>
<dbReference type="SUPFAM" id="SSF82153">
    <property type="entry name" value="FAS1 domain"/>
    <property type="match status" value="1"/>
</dbReference>
<accession>A0A1D8NGH0</accession>
<evidence type="ECO:0000259" key="3">
    <source>
        <dbReference type="PROSITE" id="PS50213"/>
    </source>
</evidence>
<sequence>MRLSNVTLLALASFVYAKNVITIHPVDGPLDDPKPLHKRNEPVQNGFYPGVFMVQDDSSGPHVDHVDLSNPGIKMPSGEQPKSGPTYLTTGLVQDPQISIFAGYLRDDTELIKRLNDGDSYTVVLAPSNAAVASLALKPWQFPNAITGKSEKDKDALANENISSFVANHVVVDTQLVTTFDVVKRARTLSGLEIEIFTENNKILVKSNDSTSTVTKIIQTNNGAIWVMDESLVKPELA</sequence>
<dbReference type="VEuPathDB" id="FungiDB:YALI1_D35435g"/>
<dbReference type="PANTHER" id="PTHR28156:SF1">
    <property type="entry name" value="FAS1 DOMAIN-CONTAINING PROTEIN YDR262W"/>
    <property type="match status" value="1"/>
</dbReference>
<dbReference type="Pfam" id="PF02469">
    <property type="entry name" value="Fasciclin"/>
    <property type="match status" value="1"/>
</dbReference>